<dbReference type="SUPFAM" id="SSF117987">
    <property type="entry name" value="CRISPR-associated protein"/>
    <property type="match status" value="2"/>
</dbReference>
<dbReference type="AlphaFoldDB" id="A0A2S5KJZ6"/>
<dbReference type="Pfam" id="PF08798">
    <property type="entry name" value="CRISPR_assoc"/>
    <property type="match status" value="1"/>
</dbReference>
<dbReference type="CDD" id="cd09727">
    <property type="entry name" value="Cas6_I-E"/>
    <property type="match status" value="1"/>
</dbReference>
<gene>
    <name evidence="1" type="primary">cas6e</name>
    <name evidence="1" type="ORF">C4K68_22550</name>
</gene>
<sequence>MYLSKVWLGWHWAKNPYQLHRALWQLFPRQPEDKRDFLFRVEDIQPGKGASILLQSAIAPVTADSAAVLASKEVLLSLMVGHRLRFKVRGNPIKTIKDAQQRLNKKGEIKTCRVPLIHEEEQLQWLARKLEPAAHLETARVIKEPPLYFRKAEMGGKIQPVCFEGIMEINNQEHLHALLKQGIGPGKAMGCGMLSVAPA</sequence>
<dbReference type="Gene3D" id="3.30.70.1210">
    <property type="entry name" value="Crispr-associated protein, domain 2"/>
    <property type="match status" value="1"/>
</dbReference>
<evidence type="ECO:0000313" key="1">
    <source>
        <dbReference type="EMBL" id="PPC75072.1"/>
    </source>
</evidence>
<dbReference type="InterPro" id="IPR010179">
    <property type="entry name" value="CRISPR-assoc_prot_Cse3"/>
</dbReference>
<reference evidence="1 2" key="1">
    <citation type="submission" date="2018-02" db="EMBL/GenBank/DDBJ databases">
        <title>novel marine gammaproteobacteria from coastal saline agro ecosystem.</title>
        <authorList>
            <person name="Krishnan R."/>
            <person name="Ramesh Kumar N."/>
        </authorList>
    </citation>
    <scope>NUCLEOTIDE SEQUENCE [LARGE SCALE GENOMIC DNA]</scope>
    <source>
        <strain evidence="1 2">228</strain>
    </source>
</reference>
<name>A0A2S5KJZ6_9PROT</name>
<organism evidence="1 2">
    <name type="scientific">Proteobacteria bacterium 228</name>
    <dbReference type="NCBI Taxonomy" id="2083153"/>
    <lineage>
        <taxon>Bacteria</taxon>
        <taxon>Pseudomonadati</taxon>
        <taxon>Pseudomonadota</taxon>
    </lineage>
</organism>
<comment type="caution">
    <text evidence="1">The sequence shown here is derived from an EMBL/GenBank/DDBJ whole genome shotgun (WGS) entry which is preliminary data.</text>
</comment>
<dbReference type="OrthoDB" id="9795689at2"/>
<dbReference type="EMBL" id="PRLP01000111">
    <property type="protein sequence ID" value="PPC75072.1"/>
    <property type="molecule type" value="Genomic_DNA"/>
</dbReference>
<dbReference type="SMART" id="SM01101">
    <property type="entry name" value="CRISPR_assoc"/>
    <property type="match status" value="1"/>
</dbReference>
<dbReference type="NCBIfam" id="TIGR01907">
    <property type="entry name" value="casE_Cse3"/>
    <property type="match status" value="1"/>
</dbReference>
<protein>
    <submittedName>
        <fullName evidence="1">Type I-E CRISPR-associated protein Cas6/Cse3/CasE</fullName>
    </submittedName>
</protein>
<dbReference type="Gene3D" id="3.30.70.1200">
    <property type="entry name" value="Crispr-associated protein, domain 1"/>
    <property type="match status" value="1"/>
</dbReference>
<accession>A0A2S5KJZ6</accession>
<dbReference type="Proteomes" id="UP000238196">
    <property type="component" value="Unassembled WGS sequence"/>
</dbReference>
<proteinExistence type="predicted"/>
<evidence type="ECO:0000313" key="2">
    <source>
        <dbReference type="Proteomes" id="UP000238196"/>
    </source>
</evidence>